<dbReference type="SMART" id="SM00665">
    <property type="entry name" value="B561"/>
    <property type="match status" value="1"/>
</dbReference>
<feature type="transmembrane region" description="Helical" evidence="11">
    <location>
        <begin position="66"/>
        <end position="85"/>
    </location>
</feature>
<evidence type="ECO:0000256" key="5">
    <source>
        <dbReference type="ARBA" id="ARBA00022692"/>
    </source>
</evidence>
<evidence type="ECO:0000256" key="1">
    <source>
        <dbReference type="ARBA" id="ARBA00001970"/>
    </source>
</evidence>
<evidence type="ECO:0000313" key="13">
    <source>
        <dbReference type="EMBL" id="BAB32556.1"/>
    </source>
</evidence>
<evidence type="ECO:0000256" key="3">
    <source>
        <dbReference type="ARBA" id="ARBA00022448"/>
    </source>
</evidence>
<organism evidence="13">
    <name type="scientific">Dugesia japonica</name>
    <name type="common">Planarian</name>
    <dbReference type="NCBI Taxonomy" id="6161"/>
    <lineage>
        <taxon>Eukaryota</taxon>
        <taxon>Metazoa</taxon>
        <taxon>Spiralia</taxon>
        <taxon>Lophotrochozoa</taxon>
        <taxon>Platyhelminthes</taxon>
        <taxon>Rhabditophora</taxon>
        <taxon>Seriata</taxon>
        <taxon>Tricladida</taxon>
        <taxon>Continenticola</taxon>
        <taxon>Geoplanoidea</taxon>
        <taxon>Dugesiidae</taxon>
        <taxon>Dugesia</taxon>
    </lineage>
</organism>
<feature type="transmembrane region" description="Helical" evidence="11">
    <location>
        <begin position="97"/>
        <end position="116"/>
    </location>
</feature>
<gene>
    <name evidence="13" type="primary">pcyt</name>
</gene>
<keyword evidence="4" id="KW-0349">Heme</keyword>
<keyword evidence="10 11" id="KW-0472">Membrane</keyword>
<dbReference type="PROSITE" id="PS50939">
    <property type="entry name" value="CYTOCHROME_B561"/>
    <property type="match status" value="1"/>
</dbReference>
<protein>
    <submittedName>
        <fullName evidence="13">Cytochrome b561</fullName>
    </submittedName>
</protein>
<evidence type="ECO:0000256" key="7">
    <source>
        <dbReference type="ARBA" id="ARBA00022982"/>
    </source>
</evidence>
<dbReference type="FunFam" id="1.20.120.1770:FF:000001">
    <property type="entry name" value="Cytochrome b reductase 1"/>
    <property type="match status" value="1"/>
</dbReference>
<keyword evidence="3" id="KW-0813">Transport</keyword>
<sequence>MHSYEAVDGISRLSVVQNLNGFLPLIFICEVCGLAIVIMTAVWMGVLQDGGFGWTKELVFRYHPMFMILGMIFIYGNAIMVYRVFRNTKKIRAKWLHAVLNLLALILGSVGLKAVFDSHNMKGTANMYSLHSWVGLGCVILFGCQWVLGFISFLFPKLPETLRSAIMPLHRSLGMIILGLAVAAAVMGITEYNNNDKSKSPSTMLGNFIGIISLIFVSIVLFLVIWSEYRRIEPGTEEERIILND</sequence>
<proteinExistence type="evidence at transcript level"/>
<keyword evidence="6" id="KW-0479">Metal-binding</keyword>
<evidence type="ECO:0000256" key="10">
    <source>
        <dbReference type="ARBA" id="ARBA00023136"/>
    </source>
</evidence>
<dbReference type="Gene3D" id="1.20.120.1770">
    <property type="match status" value="1"/>
</dbReference>
<dbReference type="GO" id="GO:0046872">
    <property type="term" value="F:metal ion binding"/>
    <property type="evidence" value="ECO:0007669"/>
    <property type="project" value="UniProtKB-KW"/>
</dbReference>
<dbReference type="AlphaFoldDB" id="Q9BPQ6"/>
<feature type="transmembrane region" description="Helical" evidence="11">
    <location>
        <begin position="128"/>
        <end position="151"/>
    </location>
</feature>
<evidence type="ECO:0000256" key="6">
    <source>
        <dbReference type="ARBA" id="ARBA00022723"/>
    </source>
</evidence>
<feature type="domain" description="Cytochrome b561" evidence="12">
    <location>
        <begin position="28"/>
        <end position="225"/>
    </location>
</feature>
<dbReference type="PANTHER" id="PTHR10106:SF0">
    <property type="entry name" value="LD36721P"/>
    <property type="match status" value="1"/>
</dbReference>
<keyword evidence="7" id="KW-0249">Electron transport</keyword>
<evidence type="ECO:0000256" key="9">
    <source>
        <dbReference type="ARBA" id="ARBA00023004"/>
    </source>
</evidence>
<keyword evidence="9" id="KW-0408">Iron</keyword>
<name>Q9BPQ6_DUGJA</name>
<comment type="subcellular location">
    <subcellularLocation>
        <location evidence="2">Membrane</location>
        <topology evidence="2">Multi-pass membrane protein</topology>
    </subcellularLocation>
</comment>
<dbReference type="Pfam" id="PF03188">
    <property type="entry name" value="Cytochrom_B561"/>
    <property type="match status" value="1"/>
</dbReference>
<dbReference type="GO" id="GO:0016491">
    <property type="term" value="F:oxidoreductase activity"/>
    <property type="evidence" value="ECO:0007669"/>
    <property type="project" value="InterPro"/>
</dbReference>
<evidence type="ECO:0000259" key="12">
    <source>
        <dbReference type="PROSITE" id="PS50939"/>
    </source>
</evidence>
<accession>Q9BPQ6</accession>
<keyword evidence="8 11" id="KW-1133">Transmembrane helix</keyword>
<feature type="transmembrane region" description="Helical" evidence="11">
    <location>
        <begin position="204"/>
        <end position="226"/>
    </location>
</feature>
<dbReference type="PANTHER" id="PTHR10106">
    <property type="entry name" value="CYTOCHROME B561-RELATED"/>
    <property type="match status" value="1"/>
</dbReference>
<dbReference type="GO" id="GO:0016020">
    <property type="term" value="C:membrane"/>
    <property type="evidence" value="ECO:0007669"/>
    <property type="project" value="UniProtKB-SubCell"/>
</dbReference>
<dbReference type="InterPro" id="IPR006593">
    <property type="entry name" value="Cyt_b561/ferric_Rdtase_TM"/>
</dbReference>
<evidence type="ECO:0000256" key="4">
    <source>
        <dbReference type="ARBA" id="ARBA00022617"/>
    </source>
</evidence>
<dbReference type="EMBL" id="AB049567">
    <property type="protein sequence ID" value="BAB32556.1"/>
    <property type="molecule type" value="mRNA"/>
</dbReference>
<evidence type="ECO:0000256" key="2">
    <source>
        <dbReference type="ARBA" id="ARBA00004141"/>
    </source>
</evidence>
<reference evidence="13" key="1">
    <citation type="submission" date="2000-09" db="EMBL/GenBank/DDBJ databases">
        <title>Planarian cytochrome b561: a transmembrane electron transfer protein unique to neuroendocrine secretory vesicles.</title>
        <authorList>
            <person name="Asada A."/>
            <person name="Kusakawa T."/>
            <person name="Orii H."/>
            <person name="Agata K."/>
            <person name="Watanabe K."/>
            <person name="Tsubaki M."/>
        </authorList>
    </citation>
    <scope>NUCLEOTIDE SEQUENCE</scope>
    <source>
        <strain evidence="13">GI</strain>
    </source>
</reference>
<evidence type="ECO:0000256" key="8">
    <source>
        <dbReference type="ARBA" id="ARBA00022989"/>
    </source>
</evidence>
<dbReference type="InterPro" id="IPR043205">
    <property type="entry name" value="CYB561/CYBRD1-like"/>
</dbReference>
<dbReference type="CDD" id="cd08764">
    <property type="entry name" value="Cyt_b561_CG1275_like"/>
    <property type="match status" value="1"/>
</dbReference>
<comment type="cofactor">
    <cofactor evidence="1">
        <name>heme b</name>
        <dbReference type="ChEBI" id="CHEBI:60344"/>
    </cofactor>
</comment>
<evidence type="ECO:0000256" key="11">
    <source>
        <dbReference type="SAM" id="Phobius"/>
    </source>
</evidence>
<feature type="transmembrane region" description="Helical" evidence="11">
    <location>
        <begin position="21"/>
        <end position="46"/>
    </location>
</feature>
<keyword evidence="5 11" id="KW-0812">Transmembrane</keyword>
<feature type="transmembrane region" description="Helical" evidence="11">
    <location>
        <begin position="172"/>
        <end position="192"/>
    </location>
</feature>